<accession>A0A8W8MGI5</accession>
<evidence type="ECO:0000259" key="3">
    <source>
        <dbReference type="Pfam" id="PF07000"/>
    </source>
</evidence>
<comment type="similarity">
    <text evidence="1">Belongs to the UPF0415 family.</text>
</comment>
<dbReference type="EnsemblMetazoa" id="G32670.4">
    <property type="protein sequence ID" value="G32670.4:cds"/>
    <property type="gene ID" value="G32670"/>
</dbReference>
<dbReference type="InterPro" id="IPR041076">
    <property type="entry name" value="DUF5614"/>
</dbReference>
<dbReference type="Pfam" id="PF07000">
    <property type="entry name" value="DUF1308"/>
    <property type="match status" value="1"/>
</dbReference>
<evidence type="ECO:0000256" key="2">
    <source>
        <dbReference type="SAM" id="MobiDB-lite"/>
    </source>
</evidence>
<keyword evidence="6" id="KW-1185">Reference proteome</keyword>
<organism evidence="5 6">
    <name type="scientific">Magallana gigas</name>
    <name type="common">Pacific oyster</name>
    <name type="synonym">Crassostrea gigas</name>
    <dbReference type="NCBI Taxonomy" id="29159"/>
    <lineage>
        <taxon>Eukaryota</taxon>
        <taxon>Metazoa</taxon>
        <taxon>Spiralia</taxon>
        <taxon>Lophotrochozoa</taxon>
        <taxon>Mollusca</taxon>
        <taxon>Bivalvia</taxon>
        <taxon>Autobranchia</taxon>
        <taxon>Pteriomorphia</taxon>
        <taxon>Ostreida</taxon>
        <taxon>Ostreoidea</taxon>
        <taxon>Ostreidae</taxon>
        <taxon>Magallana</taxon>
    </lineage>
</organism>
<evidence type="ECO:0000313" key="6">
    <source>
        <dbReference type="Proteomes" id="UP000005408"/>
    </source>
</evidence>
<sequence>MCKSELKYLQTLRNSPATEVCGNHFKSSNLGHFAGCVHAAYNAPGVVQILSPFSMEGRTENLVVDVVANQGHTWVKVIARKAQALHLIWAGRGQFGERDLVRQAKDYLRCSSYHPVNFQKPHVHFAFYNQVTHPMASCLEGLGISVSGERVEVDEATANQISLACISSDEDSQGSSSSSESDDDSLEEDCESVHCEVFQPKKQPSVKHSGGPSSDKEPPSTSLQSKKDFIFRDMDLVKSLVSSMPSFDCLSEDLCKDDCSSSSSVIDKVNLDITSLITLVSSVTNGGCHFDFSEKVLAMQASEERREPVLPKLKKFLQGKKMYVCQTALDDFRSILDTLGGPGEKKRAEDLLSRVTIVEDDPSDRTKDMPYSLKIRDRSKVIFGTGDKLQAVTVTANSSFVRAAQHQGVSFAVHLHPSRALTEEKEKNAIPLSRDN</sequence>
<name>A0A8W8MGI5_MAGGI</name>
<dbReference type="EnsemblMetazoa" id="G32670.2">
    <property type="protein sequence ID" value="G32670.2:cds"/>
    <property type="gene ID" value="G32670"/>
</dbReference>
<evidence type="ECO:0000256" key="1">
    <source>
        <dbReference type="ARBA" id="ARBA00006588"/>
    </source>
</evidence>
<dbReference type="PANTHER" id="PTHR13379">
    <property type="entry name" value="UNCHARACTERIZED DUF1308"/>
    <property type="match status" value="1"/>
</dbReference>
<feature type="domain" description="DUF1308" evidence="3">
    <location>
        <begin position="269"/>
        <end position="429"/>
    </location>
</feature>
<evidence type="ECO:0000259" key="4">
    <source>
        <dbReference type="Pfam" id="PF18474"/>
    </source>
</evidence>
<dbReference type="Pfam" id="PF18474">
    <property type="entry name" value="DUF5614"/>
    <property type="match status" value="1"/>
</dbReference>
<evidence type="ECO:0008006" key="7">
    <source>
        <dbReference type="Google" id="ProtNLM"/>
    </source>
</evidence>
<dbReference type="InterPro" id="IPR010733">
    <property type="entry name" value="DUF1308"/>
</dbReference>
<dbReference type="Proteomes" id="UP000005408">
    <property type="component" value="Unassembled WGS sequence"/>
</dbReference>
<evidence type="ECO:0000313" key="5">
    <source>
        <dbReference type="EnsemblMetazoa" id="G32670.4:cds"/>
    </source>
</evidence>
<feature type="domain" description="DUF5614" evidence="4">
    <location>
        <begin position="3"/>
        <end position="162"/>
    </location>
</feature>
<proteinExistence type="inferred from homology"/>
<dbReference type="PANTHER" id="PTHR13379:SF0">
    <property type="entry name" value="UPF0415 PROTEIN C7ORF25"/>
    <property type="match status" value="1"/>
</dbReference>
<protein>
    <recommendedName>
        <fullName evidence="7">DUF1308 domain-containing protein</fullName>
    </recommendedName>
</protein>
<feature type="region of interest" description="Disordered" evidence="2">
    <location>
        <begin position="201"/>
        <end position="224"/>
    </location>
</feature>
<dbReference type="EnsemblMetazoa" id="G32670.3">
    <property type="protein sequence ID" value="G32670.3:cds"/>
    <property type="gene ID" value="G32670"/>
</dbReference>
<reference evidence="5" key="1">
    <citation type="submission" date="2022-08" db="UniProtKB">
        <authorList>
            <consortium name="EnsemblMetazoa"/>
        </authorList>
    </citation>
    <scope>IDENTIFICATION</scope>
    <source>
        <strain evidence="5">05x7-T-G4-1.051#20</strain>
    </source>
</reference>
<dbReference type="AlphaFoldDB" id="A0A8W8MGI5"/>